<comment type="caution">
    <text evidence="2">The sequence shown here is derived from an EMBL/GenBank/DDBJ whole genome shotgun (WGS) entry which is preliminary data.</text>
</comment>
<name>A0A1M2VFB6_TRAPU</name>
<reference evidence="2 3" key="1">
    <citation type="submission" date="2016-10" db="EMBL/GenBank/DDBJ databases">
        <title>Genome sequence of the basidiomycete white-rot fungus Trametes pubescens.</title>
        <authorList>
            <person name="Makela M.R."/>
            <person name="Granchi Z."/>
            <person name="Peng M."/>
            <person name="De Vries R.P."/>
            <person name="Grigoriev I."/>
            <person name="Riley R."/>
            <person name="Hilden K."/>
        </authorList>
    </citation>
    <scope>NUCLEOTIDE SEQUENCE [LARGE SCALE GENOMIC DNA]</scope>
    <source>
        <strain evidence="2 3">FBCC735</strain>
    </source>
</reference>
<evidence type="ECO:0000313" key="2">
    <source>
        <dbReference type="EMBL" id="OJT06274.1"/>
    </source>
</evidence>
<feature type="region of interest" description="Disordered" evidence="1">
    <location>
        <begin position="77"/>
        <end position="96"/>
    </location>
</feature>
<evidence type="ECO:0000313" key="3">
    <source>
        <dbReference type="Proteomes" id="UP000184267"/>
    </source>
</evidence>
<feature type="compositionally biased region" description="Basic and acidic residues" evidence="1">
    <location>
        <begin position="133"/>
        <end position="143"/>
    </location>
</feature>
<proteinExistence type="predicted"/>
<evidence type="ECO:0000256" key="1">
    <source>
        <dbReference type="SAM" id="MobiDB-lite"/>
    </source>
</evidence>
<feature type="compositionally biased region" description="Low complexity" evidence="1">
    <location>
        <begin position="83"/>
        <end position="96"/>
    </location>
</feature>
<dbReference type="AlphaFoldDB" id="A0A1M2VFB6"/>
<organism evidence="2 3">
    <name type="scientific">Trametes pubescens</name>
    <name type="common">White-rot fungus</name>
    <dbReference type="NCBI Taxonomy" id="154538"/>
    <lineage>
        <taxon>Eukaryota</taxon>
        <taxon>Fungi</taxon>
        <taxon>Dikarya</taxon>
        <taxon>Basidiomycota</taxon>
        <taxon>Agaricomycotina</taxon>
        <taxon>Agaricomycetes</taxon>
        <taxon>Polyporales</taxon>
        <taxon>Polyporaceae</taxon>
        <taxon>Trametes</taxon>
    </lineage>
</organism>
<accession>A0A1M2VFB6</accession>
<dbReference type="Proteomes" id="UP000184267">
    <property type="component" value="Unassembled WGS sequence"/>
</dbReference>
<gene>
    <name evidence="2" type="ORF">TRAPUB_2854</name>
</gene>
<dbReference type="OrthoDB" id="2745352at2759"/>
<protein>
    <submittedName>
        <fullName evidence="2">Uncharacterized protein</fullName>
    </submittedName>
</protein>
<keyword evidence="3" id="KW-1185">Reference proteome</keyword>
<dbReference type="OMA" id="RYRAYRP"/>
<feature type="compositionally biased region" description="Low complexity" evidence="1">
    <location>
        <begin position="162"/>
        <end position="176"/>
    </location>
</feature>
<dbReference type="EMBL" id="MNAD01001330">
    <property type="protein sequence ID" value="OJT06274.1"/>
    <property type="molecule type" value="Genomic_DNA"/>
</dbReference>
<sequence length="176" mass="19078">MPPHRKPRRFLPTAAFYDKAGAIGSPLPSPTGSSFGDDAYTLTGYGELSSESAFMLPPSPTQTIKYRYRAYRPKLARLRKQRSSASKSSLKTKSSAYHPSDYASILNAYLSGTPGQSPKRDFRALLQKCRETAAEARQGERGGDAYATPRKAYADRPGPGGSSSRRAVAGSPLANW</sequence>
<feature type="region of interest" description="Disordered" evidence="1">
    <location>
        <begin position="133"/>
        <end position="176"/>
    </location>
</feature>